<evidence type="ECO:0000256" key="7">
    <source>
        <dbReference type="ARBA" id="ARBA00023288"/>
    </source>
</evidence>
<dbReference type="GO" id="GO:0009847">
    <property type="term" value="P:spore germination"/>
    <property type="evidence" value="ECO:0007669"/>
    <property type="project" value="InterPro"/>
</dbReference>
<dbReference type="AlphaFoldDB" id="A0A850EPX4"/>
<keyword evidence="3" id="KW-0309">Germination</keyword>
<sequence length="390" mass="44321">MRTIRMLKIALLMCGCLLMAGCWDRREVNETVFLTALSVDKGSRQKYEVTFQWANPETFSQFPSDITKQPITVFTIEGDSIEEAAGKLTEISSRSPNYSHLEAVVIGDEVAREGIHEILDKVGRTFQIRRTKFLLVAENKGKDLLQAKTLFSIPAFDLSEVLLSSNRASSYVQVNYNEFMQLYKAAESTSFLPTLHAVSTKEDRPSDEGVQNTLLKVKGMTFFQGDRAVYRLNGQQTKMWLCVRGKLRKGTPLLWKEDSHTLATFKTMTQSSKFDLKGNAASVSAEIDIHVTVSTDEIYDNVTAKGEQDVENMKAGLEETLEREISQLIAKTQQSKRDIFLFGREIRTRYPWKWKQLKEEWGDTYSSLEIKVNVHVKIVNSGMLTRNALD</sequence>
<feature type="domain" description="Spore germination GerAC-like C-terminal" evidence="9">
    <location>
        <begin position="219"/>
        <end position="382"/>
    </location>
</feature>
<dbReference type="GO" id="GO:0016020">
    <property type="term" value="C:membrane"/>
    <property type="evidence" value="ECO:0007669"/>
    <property type="project" value="UniProtKB-SubCell"/>
</dbReference>
<evidence type="ECO:0000259" key="9">
    <source>
        <dbReference type="Pfam" id="PF05504"/>
    </source>
</evidence>
<organism evidence="11 12">
    <name type="scientific">Paenibacillus agri</name>
    <dbReference type="NCBI Taxonomy" id="2744309"/>
    <lineage>
        <taxon>Bacteria</taxon>
        <taxon>Bacillati</taxon>
        <taxon>Bacillota</taxon>
        <taxon>Bacilli</taxon>
        <taxon>Bacillales</taxon>
        <taxon>Paenibacillaceae</taxon>
        <taxon>Paenibacillus</taxon>
    </lineage>
</organism>
<feature type="chain" id="PRO_5038985519" evidence="8">
    <location>
        <begin position="21"/>
        <end position="390"/>
    </location>
</feature>
<evidence type="ECO:0000256" key="1">
    <source>
        <dbReference type="ARBA" id="ARBA00004635"/>
    </source>
</evidence>
<keyword evidence="4 8" id="KW-0732">Signal</keyword>
<dbReference type="InterPro" id="IPR008844">
    <property type="entry name" value="Spore_GerAC-like"/>
</dbReference>
<dbReference type="Pfam" id="PF25198">
    <property type="entry name" value="Spore_GerAC_N"/>
    <property type="match status" value="1"/>
</dbReference>
<reference evidence="11" key="1">
    <citation type="submission" date="2020-06" db="EMBL/GenBank/DDBJ databases">
        <title>Paenibacillus sp. nov., isolated from soil.</title>
        <authorList>
            <person name="Seo Y.L."/>
        </authorList>
    </citation>
    <scope>NUCLEOTIDE SEQUENCE [LARGE SCALE GENOMIC DNA]</scope>
    <source>
        <strain evidence="11">JW14</strain>
    </source>
</reference>
<accession>A0A850EPX4</accession>
<feature type="domain" description="Spore germination protein N-terminal" evidence="10">
    <location>
        <begin position="24"/>
        <end position="196"/>
    </location>
</feature>
<dbReference type="PANTHER" id="PTHR35789:SF1">
    <property type="entry name" value="SPORE GERMINATION PROTEIN B3"/>
    <property type="match status" value="1"/>
</dbReference>
<keyword evidence="12" id="KW-1185">Reference proteome</keyword>
<dbReference type="PANTHER" id="PTHR35789">
    <property type="entry name" value="SPORE GERMINATION PROTEIN B3"/>
    <property type="match status" value="1"/>
</dbReference>
<feature type="signal peptide" evidence="8">
    <location>
        <begin position="1"/>
        <end position="20"/>
    </location>
</feature>
<dbReference type="PROSITE" id="PS51257">
    <property type="entry name" value="PROKAR_LIPOPROTEIN"/>
    <property type="match status" value="1"/>
</dbReference>
<dbReference type="Pfam" id="PF05504">
    <property type="entry name" value="Spore_GerAC"/>
    <property type="match status" value="1"/>
</dbReference>
<evidence type="ECO:0000256" key="8">
    <source>
        <dbReference type="SAM" id="SignalP"/>
    </source>
</evidence>
<evidence type="ECO:0000256" key="2">
    <source>
        <dbReference type="ARBA" id="ARBA00007886"/>
    </source>
</evidence>
<dbReference type="RefSeq" id="WP_175372991.1">
    <property type="nucleotide sequence ID" value="NZ_JABWCS010000215.1"/>
</dbReference>
<dbReference type="InterPro" id="IPR038501">
    <property type="entry name" value="Spore_GerAC_C_sf"/>
</dbReference>
<dbReference type="Gene3D" id="3.30.300.210">
    <property type="entry name" value="Nutrient germinant receptor protein C, domain 3"/>
    <property type="match status" value="1"/>
</dbReference>
<keyword evidence="5" id="KW-0472">Membrane</keyword>
<evidence type="ECO:0000256" key="3">
    <source>
        <dbReference type="ARBA" id="ARBA00022544"/>
    </source>
</evidence>
<dbReference type="InterPro" id="IPR057336">
    <property type="entry name" value="GerAC_N"/>
</dbReference>
<name>A0A850EPX4_9BACL</name>
<evidence type="ECO:0000313" key="11">
    <source>
        <dbReference type="EMBL" id="NUU62526.1"/>
    </source>
</evidence>
<protein>
    <submittedName>
        <fullName evidence="11">Ger(X)C family spore germination protein</fullName>
    </submittedName>
</protein>
<evidence type="ECO:0000256" key="6">
    <source>
        <dbReference type="ARBA" id="ARBA00023139"/>
    </source>
</evidence>
<evidence type="ECO:0000259" key="10">
    <source>
        <dbReference type="Pfam" id="PF25198"/>
    </source>
</evidence>
<dbReference type="Proteomes" id="UP000564806">
    <property type="component" value="Unassembled WGS sequence"/>
</dbReference>
<evidence type="ECO:0000256" key="4">
    <source>
        <dbReference type="ARBA" id="ARBA00022729"/>
    </source>
</evidence>
<dbReference type="InterPro" id="IPR046953">
    <property type="entry name" value="Spore_GerAC-like_C"/>
</dbReference>
<keyword evidence="7" id="KW-0449">Lipoprotein</keyword>
<comment type="similarity">
    <text evidence="2">Belongs to the GerABKC lipoprotein family.</text>
</comment>
<gene>
    <name evidence="11" type="ORF">HPT30_19465</name>
</gene>
<evidence type="ECO:0000313" key="12">
    <source>
        <dbReference type="Proteomes" id="UP000564806"/>
    </source>
</evidence>
<evidence type="ECO:0000256" key="5">
    <source>
        <dbReference type="ARBA" id="ARBA00023136"/>
    </source>
</evidence>
<dbReference type="EMBL" id="JABWCS010000215">
    <property type="protein sequence ID" value="NUU62526.1"/>
    <property type="molecule type" value="Genomic_DNA"/>
</dbReference>
<comment type="caution">
    <text evidence="11">The sequence shown here is derived from an EMBL/GenBank/DDBJ whole genome shotgun (WGS) entry which is preliminary data.</text>
</comment>
<keyword evidence="6" id="KW-0564">Palmitate</keyword>
<dbReference type="NCBIfam" id="TIGR02887">
    <property type="entry name" value="spore_ger_x_C"/>
    <property type="match status" value="1"/>
</dbReference>
<proteinExistence type="inferred from homology"/>
<comment type="subcellular location">
    <subcellularLocation>
        <location evidence="1">Membrane</location>
        <topology evidence="1">Lipid-anchor</topology>
    </subcellularLocation>
</comment>